<dbReference type="RefSeq" id="WP_014809905.1">
    <property type="nucleotide sequence ID" value="NC_018025.1"/>
</dbReference>
<organism evidence="1 2">
    <name type="scientific">Desulfomonile tiedjei (strain ATCC 49306 / DSM 6799 / DCB-1)</name>
    <dbReference type="NCBI Taxonomy" id="706587"/>
    <lineage>
        <taxon>Bacteria</taxon>
        <taxon>Pseudomonadati</taxon>
        <taxon>Thermodesulfobacteriota</taxon>
        <taxon>Desulfomonilia</taxon>
        <taxon>Desulfomonilales</taxon>
        <taxon>Desulfomonilaceae</taxon>
        <taxon>Desulfomonile</taxon>
    </lineage>
</organism>
<sequence>MKTVVSTDSYTIAVEGTKNRVYITMRGSWTNPQQIVGWLEGLAAAFKLCKPGFTEFIDWTESNAILLTDEIAKAQKLAMDAGLRKAARLYKEETFLKLQMDRLTEKTNFPVKSFYDKKEAEAWLDEA</sequence>
<dbReference type="Proteomes" id="UP000006055">
    <property type="component" value="Chromosome"/>
</dbReference>
<gene>
    <name evidence="1" type="ordered locus">Desti_2060</name>
</gene>
<name>I4C5C0_DESTA</name>
<proteinExistence type="predicted"/>
<evidence type="ECO:0000313" key="2">
    <source>
        <dbReference type="Proteomes" id="UP000006055"/>
    </source>
</evidence>
<dbReference type="KEGG" id="dti:Desti_2060"/>
<evidence type="ECO:0008006" key="3">
    <source>
        <dbReference type="Google" id="ProtNLM"/>
    </source>
</evidence>
<dbReference type="eggNOG" id="ENOG5033D57">
    <property type="taxonomic scope" value="Bacteria"/>
</dbReference>
<dbReference type="EMBL" id="CP003360">
    <property type="protein sequence ID" value="AFM24761.1"/>
    <property type="molecule type" value="Genomic_DNA"/>
</dbReference>
<keyword evidence="2" id="KW-1185">Reference proteome</keyword>
<dbReference type="AlphaFoldDB" id="I4C5C0"/>
<dbReference type="OrthoDB" id="7567792at2"/>
<reference evidence="2" key="1">
    <citation type="submission" date="2012-06" db="EMBL/GenBank/DDBJ databases">
        <title>Complete sequence of chromosome of Desulfomonile tiedjei DSM 6799.</title>
        <authorList>
            <person name="Lucas S."/>
            <person name="Copeland A."/>
            <person name="Lapidus A."/>
            <person name="Glavina del Rio T."/>
            <person name="Dalin E."/>
            <person name="Tice H."/>
            <person name="Bruce D."/>
            <person name="Goodwin L."/>
            <person name="Pitluck S."/>
            <person name="Peters L."/>
            <person name="Ovchinnikova G."/>
            <person name="Zeytun A."/>
            <person name="Lu M."/>
            <person name="Kyrpides N."/>
            <person name="Mavromatis K."/>
            <person name="Ivanova N."/>
            <person name="Brettin T."/>
            <person name="Detter J.C."/>
            <person name="Han C."/>
            <person name="Larimer F."/>
            <person name="Land M."/>
            <person name="Hauser L."/>
            <person name="Markowitz V."/>
            <person name="Cheng J.-F."/>
            <person name="Hugenholtz P."/>
            <person name="Woyke T."/>
            <person name="Wu D."/>
            <person name="Spring S."/>
            <person name="Schroeder M."/>
            <person name="Brambilla E."/>
            <person name="Klenk H.-P."/>
            <person name="Eisen J.A."/>
        </authorList>
    </citation>
    <scope>NUCLEOTIDE SEQUENCE [LARGE SCALE GENOMIC DNA]</scope>
    <source>
        <strain evidence="2">ATCC 49306 / DSM 6799 / DCB-1</strain>
    </source>
</reference>
<dbReference type="HOGENOM" id="CLU_151934_0_0_7"/>
<accession>I4C5C0</accession>
<protein>
    <recommendedName>
        <fullName evidence="3">STAS/SEC14 domain-containing protein</fullName>
    </recommendedName>
</protein>
<evidence type="ECO:0000313" key="1">
    <source>
        <dbReference type="EMBL" id="AFM24761.1"/>
    </source>
</evidence>